<name>Q21PB4_SACD2</name>
<dbReference type="Proteomes" id="UP000001947">
    <property type="component" value="Chromosome"/>
</dbReference>
<sequence length="208" mass="23491">MSRQPVRDKILRRILEFEPGQPIAYRKLKGYGSGSAAQRWLKHFCQAGTITRVMTGFYVRPKSIASLPNITVTCEPAALANAWAQEKGYILTTTDVEELYRLRFQTQMPVHTQLWTNGPNKTFKIGNASVSTRHVPPSKLLWHDIPLGRLFRALQALNPNTTNPENLVRAFKLLGHSESETRIGLSTLLEEPSLAKWAQVFHEAIDSI</sequence>
<keyword evidence="2" id="KW-1185">Reference proteome</keyword>
<dbReference type="eggNOG" id="COG2188">
    <property type="taxonomic scope" value="Bacteria"/>
</dbReference>
<dbReference type="EMBL" id="CP000282">
    <property type="protein sequence ID" value="ABD79465.1"/>
    <property type="molecule type" value="Genomic_DNA"/>
</dbReference>
<dbReference type="Pfam" id="PF19570">
    <property type="entry name" value="DUF6088"/>
    <property type="match status" value="1"/>
</dbReference>
<dbReference type="RefSeq" id="WP_011466689.1">
    <property type="nucleotide sequence ID" value="NC_007912.1"/>
</dbReference>
<gene>
    <name evidence="1" type="ordered locus">Sde_0201</name>
</gene>
<organism evidence="1 2">
    <name type="scientific">Saccharophagus degradans (strain 2-40 / ATCC 43961 / DSM 17024)</name>
    <dbReference type="NCBI Taxonomy" id="203122"/>
    <lineage>
        <taxon>Bacteria</taxon>
        <taxon>Pseudomonadati</taxon>
        <taxon>Pseudomonadota</taxon>
        <taxon>Gammaproteobacteria</taxon>
        <taxon>Cellvibrionales</taxon>
        <taxon>Cellvibrionaceae</taxon>
        <taxon>Saccharophagus</taxon>
    </lineage>
</organism>
<accession>Q21PB4</accession>
<protein>
    <recommendedName>
        <fullName evidence="3">Transcriptional regulator AbiEi antitoxin N-terminal domain-containing protein</fullName>
    </recommendedName>
</protein>
<evidence type="ECO:0000313" key="2">
    <source>
        <dbReference type="Proteomes" id="UP000001947"/>
    </source>
</evidence>
<evidence type="ECO:0000313" key="1">
    <source>
        <dbReference type="EMBL" id="ABD79465.1"/>
    </source>
</evidence>
<proteinExistence type="predicted"/>
<dbReference type="KEGG" id="sde:Sde_0201"/>
<dbReference type="OrthoDB" id="3181392at2"/>
<reference evidence="1 2" key="1">
    <citation type="journal article" date="2008" name="PLoS Genet.">
        <title>Complete genome sequence of the complex carbohydrate-degrading marine bacterium, Saccharophagus degradans strain 2-40 T.</title>
        <authorList>
            <person name="Weiner R.M."/>
            <person name="Taylor L.E.II."/>
            <person name="Henrissat B."/>
            <person name="Hauser L."/>
            <person name="Land M."/>
            <person name="Coutinho P.M."/>
            <person name="Rancurel C."/>
            <person name="Saunders E.H."/>
            <person name="Longmire A.G."/>
            <person name="Zhang H."/>
            <person name="Bayer E.A."/>
            <person name="Gilbert H.J."/>
            <person name="Larimer F."/>
            <person name="Zhulin I.B."/>
            <person name="Ekborg N.A."/>
            <person name="Lamed R."/>
            <person name="Richardson P.M."/>
            <person name="Borovok I."/>
            <person name="Hutcheson S."/>
        </authorList>
    </citation>
    <scope>NUCLEOTIDE SEQUENCE [LARGE SCALE GENOMIC DNA]</scope>
    <source>
        <strain evidence="2">2-40 / ATCC 43961 / DSM 17024</strain>
    </source>
</reference>
<dbReference type="GeneID" id="98611907"/>
<evidence type="ECO:0008006" key="3">
    <source>
        <dbReference type="Google" id="ProtNLM"/>
    </source>
</evidence>
<dbReference type="InterPro" id="IPR045738">
    <property type="entry name" value="DUF6088"/>
</dbReference>
<dbReference type="HOGENOM" id="CLU_067316_1_1_6"/>
<dbReference type="STRING" id="203122.Sde_0201"/>
<dbReference type="AlphaFoldDB" id="Q21PB4"/>